<keyword evidence="6" id="KW-1133">Transmembrane helix</keyword>
<reference evidence="9" key="1">
    <citation type="submission" date="2016-11" db="EMBL/GenBank/DDBJ databases">
        <title>The genome of Nicotiana attenuata.</title>
        <authorList>
            <person name="Xu S."/>
            <person name="Brockmoeller T."/>
            <person name="Gaquerel E."/>
            <person name="Navarro A."/>
            <person name="Kuhl H."/>
            <person name="Gase K."/>
            <person name="Ling Z."/>
            <person name="Zhou W."/>
            <person name="Kreitzer C."/>
            <person name="Stanke M."/>
            <person name="Tang H."/>
            <person name="Lyons E."/>
            <person name="Pandey P."/>
            <person name="Pandey S.P."/>
            <person name="Timmermann B."/>
            <person name="Baldwin I.T."/>
        </authorList>
    </citation>
    <scope>NUCLEOTIDE SEQUENCE [LARGE SCALE GENOMIC DNA]</scope>
    <source>
        <strain evidence="9">UT</strain>
    </source>
</reference>
<protein>
    <submittedName>
        <fullName evidence="9">Delta(12)-fatty-acid desaturase</fullName>
    </submittedName>
</protein>
<dbReference type="InterPro" id="IPR012171">
    <property type="entry name" value="Fatty_acid_desaturase"/>
</dbReference>
<comment type="subcellular location">
    <subcellularLocation>
        <location evidence="1">Membrane</location>
    </subcellularLocation>
</comment>
<evidence type="ECO:0000256" key="2">
    <source>
        <dbReference type="ARBA" id="ARBA00005189"/>
    </source>
</evidence>
<feature type="transmembrane region" description="Helical" evidence="6">
    <location>
        <begin position="44"/>
        <end position="66"/>
    </location>
</feature>
<evidence type="ECO:0000259" key="8">
    <source>
        <dbReference type="Pfam" id="PF11960"/>
    </source>
</evidence>
<dbReference type="CDD" id="cd03507">
    <property type="entry name" value="Delta12-FADS-like"/>
    <property type="match status" value="1"/>
</dbReference>
<dbReference type="OMA" id="CTALWVI"/>
<evidence type="ECO:0000259" key="7">
    <source>
        <dbReference type="Pfam" id="PF00487"/>
    </source>
</evidence>
<feature type="transmembrane region" description="Helical" evidence="6">
    <location>
        <begin position="106"/>
        <end position="126"/>
    </location>
</feature>
<evidence type="ECO:0000313" key="9">
    <source>
        <dbReference type="EMBL" id="OIT26623.1"/>
    </source>
</evidence>
<name>A0A1J6KYB9_NICAT</name>
<dbReference type="AlphaFoldDB" id="A0A1J6KYB9"/>
<evidence type="ECO:0000256" key="1">
    <source>
        <dbReference type="ARBA" id="ARBA00004370"/>
    </source>
</evidence>
<dbReference type="Pfam" id="PF00487">
    <property type="entry name" value="FA_desaturase"/>
    <property type="match status" value="1"/>
</dbReference>
<dbReference type="GO" id="GO:0016020">
    <property type="term" value="C:membrane"/>
    <property type="evidence" value="ECO:0007669"/>
    <property type="project" value="UniProtKB-SubCell"/>
</dbReference>
<evidence type="ECO:0000256" key="3">
    <source>
        <dbReference type="ARBA" id="ARBA00009295"/>
    </source>
</evidence>
<evidence type="ECO:0000256" key="5">
    <source>
        <dbReference type="ARBA" id="ARBA00023136"/>
    </source>
</evidence>
<dbReference type="InterPro" id="IPR021863">
    <property type="entry name" value="FAS_N"/>
</dbReference>
<dbReference type="Proteomes" id="UP000187609">
    <property type="component" value="Unassembled WGS sequence"/>
</dbReference>
<feature type="transmembrane region" description="Helical" evidence="6">
    <location>
        <begin position="72"/>
        <end position="94"/>
    </location>
</feature>
<keyword evidence="10" id="KW-1185">Reference proteome</keyword>
<proteinExistence type="inferred from homology"/>
<dbReference type="GO" id="GO:0006629">
    <property type="term" value="P:lipid metabolic process"/>
    <property type="evidence" value="ECO:0007669"/>
    <property type="project" value="InterPro"/>
</dbReference>
<dbReference type="GO" id="GO:0016717">
    <property type="term" value="F:oxidoreductase activity, acting on paired donors, with oxidation of a pair of donors resulting in the reduction of molecular oxygen to two molecules of water"/>
    <property type="evidence" value="ECO:0007669"/>
    <property type="project" value="InterPro"/>
</dbReference>
<dbReference type="PANTHER" id="PTHR32100">
    <property type="entry name" value="OMEGA-6 FATTY ACID DESATURASE, CHLOROPLASTIC"/>
    <property type="match status" value="1"/>
</dbReference>
<evidence type="ECO:0000256" key="6">
    <source>
        <dbReference type="SAM" id="Phobius"/>
    </source>
</evidence>
<dbReference type="EMBL" id="MJEQ01002741">
    <property type="protein sequence ID" value="OIT26623.1"/>
    <property type="molecule type" value="Genomic_DNA"/>
</dbReference>
<comment type="pathway">
    <text evidence="2">Lipid metabolism.</text>
</comment>
<dbReference type="Gramene" id="OIT26623">
    <property type="protein sequence ID" value="OIT26623"/>
    <property type="gene ID" value="A4A49_56336"/>
</dbReference>
<gene>
    <name evidence="9" type="primary">FAD2_2</name>
    <name evidence="9" type="ORF">A4A49_56336</name>
</gene>
<dbReference type="Pfam" id="PF11960">
    <property type="entry name" value="DUF3474"/>
    <property type="match status" value="1"/>
</dbReference>
<keyword evidence="4" id="KW-0560">Oxidoreductase</keyword>
<comment type="caution">
    <text evidence="9">The sequence shown here is derived from an EMBL/GenBank/DDBJ whole genome shotgun (WGS) entry which is preliminary data.</text>
</comment>
<organism evidence="9 10">
    <name type="scientific">Nicotiana attenuata</name>
    <name type="common">Coyote tobacco</name>
    <dbReference type="NCBI Taxonomy" id="49451"/>
    <lineage>
        <taxon>Eukaryota</taxon>
        <taxon>Viridiplantae</taxon>
        <taxon>Streptophyta</taxon>
        <taxon>Embryophyta</taxon>
        <taxon>Tracheophyta</taxon>
        <taxon>Spermatophyta</taxon>
        <taxon>Magnoliopsida</taxon>
        <taxon>eudicotyledons</taxon>
        <taxon>Gunneridae</taxon>
        <taxon>Pentapetalae</taxon>
        <taxon>asterids</taxon>
        <taxon>lamiids</taxon>
        <taxon>Solanales</taxon>
        <taxon>Solanaceae</taxon>
        <taxon>Nicotianoideae</taxon>
        <taxon>Nicotianeae</taxon>
        <taxon>Nicotiana</taxon>
    </lineage>
</organism>
<evidence type="ECO:0000313" key="10">
    <source>
        <dbReference type="Proteomes" id="UP000187609"/>
    </source>
</evidence>
<accession>A0A1J6KYB9</accession>
<comment type="similarity">
    <text evidence="3">Belongs to the fatty acid desaturase type 1 family.</text>
</comment>
<dbReference type="InterPro" id="IPR005804">
    <property type="entry name" value="FA_desaturase_dom"/>
</dbReference>
<feature type="domain" description="Fatty acid desaturase" evidence="7">
    <location>
        <begin position="74"/>
        <end position="336"/>
    </location>
</feature>
<keyword evidence="5 6" id="KW-0472">Membrane</keyword>
<keyword evidence="6" id="KW-0812">Transmembrane</keyword>
<feature type="domain" description="Fatty acid desaturase N-terminal" evidence="8">
    <location>
        <begin position="13"/>
        <end position="52"/>
    </location>
</feature>
<sequence length="374" mass="43406">MLDQKENALQIRAPTSKPPFTLGDIKKAIPPHCFHRSLIRSLSYLIQDFILVSIFYYISTTFFHFIPSPYSYVAWVSYWIVQGLVFSAIFVIAHECGHNAFSDYQWVNDTVGFILHSALLVPYFSWKNGHRRHHSNTGSLERDNFFVPRLKTELKWYYKYLNNPLGQVVTLAFTIILGEPLHLAFNVFGKPSDLFACDHFDPYAPIYNDRERKQIYISNADVIAATYVLYRLALAQGLPWLICFYGVPLLIAKNLYILVTFLHHAHPSLPHYDSSEWDWLRGALATVDRDNGVLVNKVSHHIADTHVVHHLFPAIPHYHAVEATRAIKPLLGEYYQFDDTPVHKAIWRDFKKCIYVEKDEGSPDKGVFWYKNKF</sequence>
<dbReference type="STRING" id="49451.A0A1J6KYB9"/>
<evidence type="ECO:0000256" key="4">
    <source>
        <dbReference type="ARBA" id="ARBA00023002"/>
    </source>
</evidence>